<keyword evidence="4" id="KW-1185">Reference proteome</keyword>
<keyword evidence="2" id="KW-0812">Transmembrane</keyword>
<comment type="caution">
    <text evidence="3">The sequence shown here is derived from an EMBL/GenBank/DDBJ whole genome shotgun (WGS) entry which is preliminary data.</text>
</comment>
<evidence type="ECO:0000256" key="2">
    <source>
        <dbReference type="SAM" id="Phobius"/>
    </source>
</evidence>
<organism evidence="3 4">
    <name type="scientific">Lysinibacter cavernae</name>
    <dbReference type="NCBI Taxonomy" id="1640652"/>
    <lineage>
        <taxon>Bacteria</taxon>
        <taxon>Bacillati</taxon>
        <taxon>Actinomycetota</taxon>
        <taxon>Actinomycetes</taxon>
        <taxon>Micrococcales</taxon>
        <taxon>Microbacteriaceae</taxon>
        <taxon>Lysinibacter</taxon>
    </lineage>
</organism>
<feature type="region of interest" description="Disordered" evidence="1">
    <location>
        <begin position="1"/>
        <end position="64"/>
    </location>
</feature>
<proteinExistence type="predicted"/>
<dbReference type="RefSeq" id="WP_167150628.1">
    <property type="nucleotide sequence ID" value="NZ_JAAMOX010000002.1"/>
</dbReference>
<reference evidence="3 4" key="1">
    <citation type="submission" date="2020-02" db="EMBL/GenBank/DDBJ databases">
        <title>Sequencing the genomes of 1000 actinobacteria strains.</title>
        <authorList>
            <person name="Klenk H.-P."/>
        </authorList>
    </citation>
    <scope>NUCLEOTIDE SEQUENCE [LARGE SCALE GENOMIC DNA]</scope>
    <source>
        <strain evidence="3 4">DSM 27960</strain>
    </source>
</reference>
<dbReference type="Proteomes" id="UP000541033">
    <property type="component" value="Unassembled WGS sequence"/>
</dbReference>
<dbReference type="AlphaFoldDB" id="A0A7X5R213"/>
<protein>
    <submittedName>
        <fullName evidence="3">Uncharacterized protein</fullName>
    </submittedName>
</protein>
<keyword evidence="2" id="KW-0472">Membrane</keyword>
<evidence type="ECO:0000256" key="1">
    <source>
        <dbReference type="SAM" id="MobiDB-lite"/>
    </source>
</evidence>
<sequence>MSDEKNTPADQGQPVDDATVSEANLSDALSRARSGDLTSPEGDETASSGAHHDLPSANPVDDELSTEITDASPSAVRASTGPVEESASANAVIIEPLETLSASQSLESETVVSDTIITTPEGSEEILTVRADHPMAPLYVQAPVLPDMRGNRGAGAWITVLATLGFAAVYAGVIAAILAPTTTASAFVETLTDHLLTPLFFAPVAGFFIGLLILVLIVNRAGWWAYVLGGFLVGVLVYGAAVAGLIFSEALTSLSPSESLDRLDEFLLSPFTILAGVAAREVSVWFGAWIAARGRKVKRANAEELAEYETRLAASPLADQVGI</sequence>
<name>A0A7X5R213_9MICO</name>
<feature type="transmembrane region" description="Helical" evidence="2">
    <location>
        <begin position="267"/>
        <end position="292"/>
    </location>
</feature>
<evidence type="ECO:0000313" key="3">
    <source>
        <dbReference type="EMBL" id="NIH54225.1"/>
    </source>
</evidence>
<gene>
    <name evidence="3" type="ORF">FHX76_002121</name>
</gene>
<feature type="transmembrane region" description="Helical" evidence="2">
    <location>
        <begin position="156"/>
        <end position="179"/>
    </location>
</feature>
<feature type="transmembrane region" description="Helical" evidence="2">
    <location>
        <begin position="199"/>
        <end position="218"/>
    </location>
</feature>
<feature type="transmembrane region" description="Helical" evidence="2">
    <location>
        <begin position="225"/>
        <end position="247"/>
    </location>
</feature>
<keyword evidence="2" id="KW-1133">Transmembrane helix</keyword>
<evidence type="ECO:0000313" key="4">
    <source>
        <dbReference type="Proteomes" id="UP000541033"/>
    </source>
</evidence>
<accession>A0A7X5R213</accession>
<dbReference type="EMBL" id="JAAMOX010000002">
    <property type="protein sequence ID" value="NIH54225.1"/>
    <property type="molecule type" value="Genomic_DNA"/>
</dbReference>